<evidence type="ECO:0000256" key="2">
    <source>
        <dbReference type="SAM" id="SignalP"/>
    </source>
</evidence>
<dbReference type="Pfam" id="PF13899">
    <property type="entry name" value="Thioredoxin_7"/>
    <property type="match status" value="2"/>
</dbReference>
<dbReference type="InterPro" id="IPR036249">
    <property type="entry name" value="Thioredoxin-like_sf"/>
</dbReference>
<dbReference type="PANTHER" id="PTHR15337:SF11">
    <property type="entry name" value="THIOREDOXIN DOMAIN-CONTAINING PROTEIN"/>
    <property type="match status" value="1"/>
</dbReference>
<dbReference type="EMBL" id="CADCUQ010000032">
    <property type="protein sequence ID" value="CAA9373463.1"/>
    <property type="molecule type" value="Genomic_DNA"/>
</dbReference>
<dbReference type="AlphaFoldDB" id="A0A6J4MZX3"/>
<sequence length="458" mass="51621">MPRQRWSGFLCVLLALGVASPATAAQKNTKAGNQGSPQSSARAATPAGPKLEWLESFVQASKLARKQDKLILAYFAGSDWCEWCKKLDREVLQTPMFVEWAKGNVIPLMIDYPSPDKDQPRAVAKQNEILAVNYNIAKVPTIMFLDADGEVVNRAGYDTSCLRPEEKKGSPLLAMAHFAEVLKGRPTGQQMKDYAFLDAAAMTEKTGQPVLVLITRPDSKLAVETRERMLKSTKLAKFVNTNMAFVNLTWPAEDDASPQAKWFRKFVEVHKIGPAPIQLVMLSYGARKLQHKILVIDQIDGVINNLAQQLPRFDYGGGWLTDYRKAQSISAQTQRDILLSFTSFDSSEFCQKLDTEIYQKEEFKLYAKKNLVLVRVDFPKNSEQAKELKQQNEGLADQFDIRGYPSMVLINAKGQKIGTAKYMKGGPTAFLKELEELRRRDFERRTLTSEQVEVKKKK</sequence>
<gene>
    <name evidence="4" type="ORF">AVDCRST_MAG64-127</name>
</gene>
<evidence type="ECO:0000256" key="1">
    <source>
        <dbReference type="ARBA" id="ARBA00022729"/>
    </source>
</evidence>
<feature type="chain" id="PRO_5026922565" description="Thioredoxin domain-containing protein" evidence="2">
    <location>
        <begin position="25"/>
        <end position="458"/>
    </location>
</feature>
<feature type="domain" description="Thioredoxin" evidence="3">
    <location>
        <begin position="14"/>
        <end position="180"/>
    </location>
</feature>
<name>A0A6J4MZX3_9BACT</name>
<dbReference type="PROSITE" id="PS51352">
    <property type="entry name" value="THIOREDOXIN_2"/>
    <property type="match status" value="1"/>
</dbReference>
<dbReference type="InterPro" id="IPR013766">
    <property type="entry name" value="Thioredoxin_domain"/>
</dbReference>
<evidence type="ECO:0000313" key="4">
    <source>
        <dbReference type="EMBL" id="CAA9373463.1"/>
    </source>
</evidence>
<dbReference type="InterPro" id="IPR051099">
    <property type="entry name" value="AGR/TXD"/>
</dbReference>
<feature type="signal peptide" evidence="2">
    <location>
        <begin position="1"/>
        <end position="24"/>
    </location>
</feature>
<dbReference type="Gene3D" id="3.40.30.10">
    <property type="entry name" value="Glutaredoxin"/>
    <property type="match status" value="2"/>
</dbReference>
<evidence type="ECO:0000259" key="3">
    <source>
        <dbReference type="PROSITE" id="PS51352"/>
    </source>
</evidence>
<protein>
    <recommendedName>
        <fullName evidence="3">Thioredoxin domain-containing protein</fullName>
    </recommendedName>
</protein>
<reference evidence="4" key="1">
    <citation type="submission" date="2020-02" db="EMBL/GenBank/DDBJ databases">
        <authorList>
            <person name="Meier V. D."/>
        </authorList>
    </citation>
    <scope>NUCLEOTIDE SEQUENCE</scope>
    <source>
        <strain evidence="4">AVDCRST_MAG64</strain>
    </source>
</reference>
<dbReference type="SUPFAM" id="SSF52833">
    <property type="entry name" value="Thioredoxin-like"/>
    <property type="match status" value="2"/>
</dbReference>
<proteinExistence type="predicted"/>
<keyword evidence="1 2" id="KW-0732">Signal</keyword>
<organism evidence="4">
    <name type="scientific">uncultured Phycisphaerae bacterium</name>
    <dbReference type="NCBI Taxonomy" id="904963"/>
    <lineage>
        <taxon>Bacteria</taxon>
        <taxon>Pseudomonadati</taxon>
        <taxon>Planctomycetota</taxon>
        <taxon>Phycisphaerae</taxon>
        <taxon>environmental samples</taxon>
    </lineage>
</organism>
<accession>A0A6J4MZX3</accession>
<dbReference type="PANTHER" id="PTHR15337">
    <property type="entry name" value="ANTERIOR GRADIENT PROTEIN-RELATED"/>
    <property type="match status" value="1"/>
</dbReference>